<dbReference type="Proteomes" id="UP000789405">
    <property type="component" value="Unassembled WGS sequence"/>
</dbReference>
<name>A0A9N9K5P5_9GLOM</name>
<feature type="region of interest" description="Disordered" evidence="1">
    <location>
        <begin position="108"/>
        <end position="161"/>
    </location>
</feature>
<dbReference type="OrthoDB" id="10530770at2759"/>
<evidence type="ECO:0000256" key="1">
    <source>
        <dbReference type="SAM" id="MobiDB-lite"/>
    </source>
</evidence>
<evidence type="ECO:0000313" key="2">
    <source>
        <dbReference type="EMBL" id="CAG8809658.1"/>
    </source>
</evidence>
<gene>
    <name evidence="2" type="ORF">DERYTH_LOCUS25138</name>
</gene>
<accession>A0A9N9K5P5</accession>
<organism evidence="2 3">
    <name type="scientific">Dentiscutata erythropus</name>
    <dbReference type="NCBI Taxonomy" id="1348616"/>
    <lineage>
        <taxon>Eukaryota</taxon>
        <taxon>Fungi</taxon>
        <taxon>Fungi incertae sedis</taxon>
        <taxon>Mucoromycota</taxon>
        <taxon>Glomeromycotina</taxon>
        <taxon>Glomeromycetes</taxon>
        <taxon>Diversisporales</taxon>
        <taxon>Gigasporaceae</taxon>
        <taxon>Dentiscutata</taxon>
    </lineage>
</organism>
<dbReference type="EMBL" id="CAJVPY010045359">
    <property type="protein sequence ID" value="CAG8809658.1"/>
    <property type="molecule type" value="Genomic_DNA"/>
</dbReference>
<feature type="compositionally biased region" description="Low complexity" evidence="1">
    <location>
        <begin position="150"/>
        <end position="161"/>
    </location>
</feature>
<sequence length="161" mass="17386">MSEEIENNTINFLWNNNRSISSIDFDHELYVATITLVDNTVRVVNLDKHSGMGSNVNKISEVSDHNDNNNNNNKHLADDSLSPVAAATTNNNDDNPLADNPLPLASSVATATTDNNDDNPLASSPLADNSLPLVSPVAATTTDHNDDNNESNNNHNNLLIK</sequence>
<protein>
    <submittedName>
        <fullName evidence="2">19446_t:CDS:1</fullName>
    </submittedName>
</protein>
<feature type="region of interest" description="Disordered" evidence="1">
    <location>
        <begin position="49"/>
        <end position="78"/>
    </location>
</feature>
<comment type="caution">
    <text evidence="2">The sequence shown here is derived from an EMBL/GenBank/DDBJ whole genome shotgun (WGS) entry which is preliminary data.</text>
</comment>
<keyword evidence="3" id="KW-1185">Reference proteome</keyword>
<evidence type="ECO:0000313" key="3">
    <source>
        <dbReference type="Proteomes" id="UP000789405"/>
    </source>
</evidence>
<reference evidence="2" key="1">
    <citation type="submission" date="2021-06" db="EMBL/GenBank/DDBJ databases">
        <authorList>
            <person name="Kallberg Y."/>
            <person name="Tangrot J."/>
            <person name="Rosling A."/>
        </authorList>
    </citation>
    <scope>NUCLEOTIDE SEQUENCE</scope>
    <source>
        <strain evidence="2">MA453B</strain>
    </source>
</reference>
<feature type="non-terminal residue" evidence="2">
    <location>
        <position position="161"/>
    </location>
</feature>
<proteinExistence type="predicted"/>
<dbReference type="AlphaFoldDB" id="A0A9N9K5P5"/>